<dbReference type="InterPro" id="IPR029060">
    <property type="entry name" value="PIN-like_dom_sf"/>
</dbReference>
<evidence type="ECO:0000259" key="1">
    <source>
        <dbReference type="Pfam" id="PF01850"/>
    </source>
</evidence>
<proteinExistence type="predicted"/>
<dbReference type="RefSeq" id="WP_068544081.1">
    <property type="nucleotide sequence ID" value="NZ_LSFI01000115.1"/>
</dbReference>
<dbReference type="EMBL" id="LSFI01000115">
    <property type="protein sequence ID" value="OAG26660.1"/>
    <property type="molecule type" value="Genomic_DNA"/>
</dbReference>
<reference evidence="2 3" key="1">
    <citation type="submission" date="2016-02" db="EMBL/GenBank/DDBJ databases">
        <title>Draft genome sequence of Thermodesulfatator sp. S606.</title>
        <authorList>
            <person name="Lai Q."/>
            <person name="Cao J."/>
            <person name="Dupont S."/>
            <person name="Shao Z."/>
            <person name="Jebbar M."/>
            <person name="Alain K."/>
        </authorList>
    </citation>
    <scope>NUCLEOTIDE SEQUENCE [LARGE SCALE GENOMIC DNA]</scope>
    <source>
        <strain evidence="2 3">S606</strain>
    </source>
</reference>
<feature type="domain" description="PIN" evidence="1">
    <location>
        <begin position="9"/>
        <end position="126"/>
    </location>
</feature>
<protein>
    <recommendedName>
        <fullName evidence="1">PIN domain-containing protein</fullName>
    </recommendedName>
</protein>
<gene>
    <name evidence="2" type="ORF">TH606_11205</name>
</gene>
<dbReference type="AlphaFoldDB" id="A0A177E5D6"/>
<dbReference type="OrthoDB" id="9789052at2"/>
<evidence type="ECO:0000313" key="2">
    <source>
        <dbReference type="EMBL" id="OAG26660.1"/>
    </source>
</evidence>
<dbReference type="STRING" id="1795632.TH606_11205"/>
<sequence>MDFSKKITIIDTNVVLRYLLRDHEEFYLEAEALFDKAFSGKSKIFLFDTVIAEVVYVLSGLYKVKRQEIAQVLTELLKAKGIITIDKDILLDALKIFAEKNLDFVDSLLCAYGRKYQVISFDKKVKKCVQEIHTKDK</sequence>
<organism evidence="2 3">
    <name type="scientific">Thermodesulfatator autotrophicus</name>
    <dbReference type="NCBI Taxonomy" id="1795632"/>
    <lineage>
        <taxon>Bacteria</taxon>
        <taxon>Pseudomonadati</taxon>
        <taxon>Thermodesulfobacteriota</taxon>
        <taxon>Thermodesulfobacteria</taxon>
        <taxon>Thermodesulfobacteriales</taxon>
        <taxon>Thermodesulfatatoraceae</taxon>
        <taxon>Thermodesulfatator</taxon>
    </lineage>
</organism>
<dbReference type="Proteomes" id="UP000076964">
    <property type="component" value="Unassembled WGS sequence"/>
</dbReference>
<dbReference type="Gene3D" id="3.40.50.1010">
    <property type="entry name" value="5'-nuclease"/>
    <property type="match status" value="1"/>
</dbReference>
<dbReference type="InterPro" id="IPR002716">
    <property type="entry name" value="PIN_dom"/>
</dbReference>
<evidence type="ECO:0000313" key="3">
    <source>
        <dbReference type="Proteomes" id="UP000076964"/>
    </source>
</evidence>
<dbReference type="SUPFAM" id="SSF88723">
    <property type="entry name" value="PIN domain-like"/>
    <property type="match status" value="1"/>
</dbReference>
<dbReference type="Pfam" id="PF01850">
    <property type="entry name" value="PIN"/>
    <property type="match status" value="1"/>
</dbReference>
<accession>A0A177E5D6</accession>
<keyword evidence="3" id="KW-1185">Reference proteome</keyword>
<name>A0A177E5D6_9BACT</name>
<comment type="caution">
    <text evidence="2">The sequence shown here is derived from an EMBL/GenBank/DDBJ whole genome shotgun (WGS) entry which is preliminary data.</text>
</comment>